<dbReference type="STRING" id="1513793.SAMN06296036_11891"/>
<keyword evidence="1" id="KW-0812">Transmembrane</keyword>
<accession>A0A1Y6CCQ0</accession>
<feature type="transmembrane region" description="Helical" evidence="1">
    <location>
        <begin position="77"/>
        <end position="99"/>
    </location>
</feature>
<sequence length="132" mass="15124">MTSRIQQARYRQVFFALAGALLYSVWAFVINRQEASPWLSAVTEFLRSFLVTLSGNVLREFFFTIYRRWIASKLTRIILTAGTVYGLTTITTITIHYMINQDTAIQTASLPLIVSGIYSLAYLIYIARLEKI</sequence>
<organism evidence="2 3">
    <name type="scientific">Pseudobacteriovorax antillogorgiicola</name>
    <dbReference type="NCBI Taxonomy" id="1513793"/>
    <lineage>
        <taxon>Bacteria</taxon>
        <taxon>Pseudomonadati</taxon>
        <taxon>Bdellovibrionota</taxon>
        <taxon>Oligoflexia</taxon>
        <taxon>Oligoflexales</taxon>
        <taxon>Pseudobacteriovoracaceae</taxon>
        <taxon>Pseudobacteriovorax</taxon>
    </lineage>
</organism>
<keyword evidence="1" id="KW-0472">Membrane</keyword>
<evidence type="ECO:0000313" key="2">
    <source>
        <dbReference type="EMBL" id="SMF57093.1"/>
    </source>
</evidence>
<protein>
    <submittedName>
        <fullName evidence="2">Uncharacterized protein</fullName>
    </submittedName>
</protein>
<keyword evidence="1" id="KW-1133">Transmembrane helix</keyword>
<feature type="transmembrane region" description="Helical" evidence="1">
    <location>
        <begin position="12"/>
        <end position="30"/>
    </location>
</feature>
<evidence type="ECO:0000256" key="1">
    <source>
        <dbReference type="SAM" id="Phobius"/>
    </source>
</evidence>
<name>A0A1Y6CCQ0_9BACT</name>
<proteinExistence type="predicted"/>
<dbReference type="AlphaFoldDB" id="A0A1Y6CCQ0"/>
<dbReference type="RefSeq" id="WP_132322302.1">
    <property type="nucleotide sequence ID" value="NZ_FWZT01000018.1"/>
</dbReference>
<dbReference type="EMBL" id="FWZT01000018">
    <property type="protein sequence ID" value="SMF57093.1"/>
    <property type="molecule type" value="Genomic_DNA"/>
</dbReference>
<dbReference type="Proteomes" id="UP000192907">
    <property type="component" value="Unassembled WGS sequence"/>
</dbReference>
<evidence type="ECO:0000313" key="3">
    <source>
        <dbReference type="Proteomes" id="UP000192907"/>
    </source>
</evidence>
<reference evidence="3" key="1">
    <citation type="submission" date="2017-04" db="EMBL/GenBank/DDBJ databases">
        <authorList>
            <person name="Varghese N."/>
            <person name="Submissions S."/>
        </authorList>
    </citation>
    <scope>NUCLEOTIDE SEQUENCE [LARGE SCALE GENOMIC DNA]</scope>
    <source>
        <strain evidence="3">RKEM611</strain>
    </source>
</reference>
<keyword evidence="3" id="KW-1185">Reference proteome</keyword>
<feature type="transmembrane region" description="Helical" evidence="1">
    <location>
        <begin position="45"/>
        <end position="65"/>
    </location>
</feature>
<feature type="transmembrane region" description="Helical" evidence="1">
    <location>
        <begin position="105"/>
        <end position="127"/>
    </location>
</feature>
<gene>
    <name evidence="2" type="ORF">SAMN06296036_11891</name>
</gene>